<reference evidence="3 4" key="1">
    <citation type="submission" date="2016-10" db="EMBL/GenBank/DDBJ databases">
        <authorList>
            <person name="de Groot N.N."/>
        </authorList>
    </citation>
    <scope>NUCLEOTIDE SEQUENCE [LARGE SCALE GENOMIC DNA]</scope>
    <source>
        <strain evidence="4">E92,LMG 26720,CCM 7988</strain>
    </source>
</reference>
<keyword evidence="4" id="KW-1185">Reference proteome</keyword>
<dbReference type="Proteomes" id="UP000199306">
    <property type="component" value="Unassembled WGS sequence"/>
</dbReference>
<feature type="transmembrane region" description="Helical" evidence="1">
    <location>
        <begin position="108"/>
        <end position="127"/>
    </location>
</feature>
<keyword evidence="1" id="KW-0472">Membrane</keyword>
<dbReference type="AlphaFoldDB" id="A0A1I5QMB5"/>
<accession>A0A1I5QMB5</accession>
<proteinExistence type="predicted"/>
<gene>
    <name evidence="3" type="ORF">SAMN04515674_103274</name>
</gene>
<protein>
    <recommendedName>
        <fullName evidence="2">Protein-glutamine gamma-glutamyltransferase-like C-terminal domain-containing protein</fullName>
    </recommendedName>
</protein>
<dbReference type="InterPro" id="IPR025403">
    <property type="entry name" value="TgpA-like_C"/>
</dbReference>
<feature type="domain" description="Protein-glutamine gamma-glutamyltransferase-like C-terminal" evidence="2">
    <location>
        <begin position="178"/>
        <end position="234"/>
    </location>
</feature>
<dbReference type="STRING" id="1079859.SAMN04515674_103274"/>
<name>A0A1I5QMB5_9BACT</name>
<organism evidence="3 4">
    <name type="scientific">Pseudarcicella hirudinis</name>
    <dbReference type="NCBI Taxonomy" id="1079859"/>
    <lineage>
        <taxon>Bacteria</taxon>
        <taxon>Pseudomonadati</taxon>
        <taxon>Bacteroidota</taxon>
        <taxon>Cytophagia</taxon>
        <taxon>Cytophagales</taxon>
        <taxon>Flectobacillaceae</taxon>
        <taxon>Pseudarcicella</taxon>
    </lineage>
</organism>
<dbReference type="RefSeq" id="WP_092014423.1">
    <property type="nucleotide sequence ID" value="NZ_FOXH01000003.1"/>
</dbReference>
<evidence type="ECO:0000259" key="2">
    <source>
        <dbReference type="Pfam" id="PF13559"/>
    </source>
</evidence>
<evidence type="ECO:0000313" key="4">
    <source>
        <dbReference type="Proteomes" id="UP000199306"/>
    </source>
</evidence>
<dbReference type="EMBL" id="FOXH01000003">
    <property type="protein sequence ID" value="SFP47409.1"/>
    <property type="molecule type" value="Genomic_DNA"/>
</dbReference>
<dbReference type="OrthoDB" id="5491447at2"/>
<evidence type="ECO:0000313" key="3">
    <source>
        <dbReference type="EMBL" id="SFP47409.1"/>
    </source>
</evidence>
<keyword evidence="1" id="KW-0812">Transmembrane</keyword>
<evidence type="ECO:0000256" key="1">
    <source>
        <dbReference type="SAM" id="Phobius"/>
    </source>
</evidence>
<keyword evidence="1" id="KW-1133">Transmembrane helix</keyword>
<dbReference type="Pfam" id="PF13559">
    <property type="entry name" value="DUF4129"/>
    <property type="match status" value="1"/>
</dbReference>
<sequence length="252" mass="29602">MKRKNISKFMVKTENIKLPVKFVLFSGLMFNGLVTPVEAKDLAIDTSKVLIRQPSEARLEAFRKLKDYKYGTETIQSETWIDRLLLRFFKWLSQFFGEGSGSGFDFRILAYIFIAAVFVFVVLKLLGVGIEGFWRKKNASAEIPYEALGEDIHLIDFQENIEKTIAQKNYRLAVRLYYLKSLKELSDLQMIDWRINKTNRNYVYELKSPVIRADFEEITSQFEYAWYGDFPIDELLFGGIRERFITFSKQLK</sequence>